<dbReference type="InterPro" id="IPR004274">
    <property type="entry name" value="FCP1_dom"/>
</dbReference>
<feature type="domain" description="FCP1 homology" evidence="3">
    <location>
        <begin position="335"/>
        <end position="516"/>
    </location>
</feature>
<dbReference type="OrthoDB" id="277011at2759"/>
<feature type="transmembrane region" description="Helical" evidence="2">
    <location>
        <begin position="173"/>
        <end position="192"/>
    </location>
</feature>
<name>A0A286UMV8_9AGAM</name>
<dbReference type="InterPro" id="IPR011948">
    <property type="entry name" value="Dullard_phosphatase"/>
</dbReference>
<reference evidence="4 5" key="1">
    <citation type="journal article" date="2017" name="Mol. Ecol.">
        <title>Comparative and population genomic landscape of Phellinus noxius: A hypervariable fungus causing root rot in trees.</title>
        <authorList>
            <person name="Chung C.L."/>
            <person name="Lee T.J."/>
            <person name="Akiba M."/>
            <person name="Lee H.H."/>
            <person name="Kuo T.H."/>
            <person name="Liu D."/>
            <person name="Ke H.M."/>
            <person name="Yokoi T."/>
            <person name="Roa M.B."/>
            <person name="Lu M.J."/>
            <person name="Chang Y.Y."/>
            <person name="Ann P.J."/>
            <person name="Tsai J.N."/>
            <person name="Chen C.Y."/>
            <person name="Tzean S.S."/>
            <person name="Ota Y."/>
            <person name="Hattori T."/>
            <person name="Sahashi N."/>
            <person name="Liou R.F."/>
            <person name="Kikuchi T."/>
            <person name="Tsai I.J."/>
        </authorList>
    </citation>
    <scope>NUCLEOTIDE SEQUENCE [LARGE SCALE GENOMIC DNA]</scope>
    <source>
        <strain evidence="4 5">FFPRI411160</strain>
    </source>
</reference>
<keyword evidence="2" id="KW-1133">Transmembrane helix</keyword>
<dbReference type="Pfam" id="PF03031">
    <property type="entry name" value="NIF"/>
    <property type="match status" value="1"/>
</dbReference>
<evidence type="ECO:0000313" key="4">
    <source>
        <dbReference type="EMBL" id="PAV20902.1"/>
    </source>
</evidence>
<dbReference type="Proteomes" id="UP000217199">
    <property type="component" value="Unassembled WGS sequence"/>
</dbReference>
<dbReference type="PROSITE" id="PS50969">
    <property type="entry name" value="FCP1"/>
    <property type="match status" value="1"/>
</dbReference>
<dbReference type="InterPro" id="IPR023214">
    <property type="entry name" value="HAD_sf"/>
</dbReference>
<gene>
    <name evidence="4" type="ORF">PNOK_0352900</name>
</gene>
<evidence type="ECO:0000259" key="3">
    <source>
        <dbReference type="PROSITE" id="PS50969"/>
    </source>
</evidence>
<dbReference type="NCBIfam" id="TIGR02251">
    <property type="entry name" value="HIF-SF_euk"/>
    <property type="match status" value="1"/>
</dbReference>
<organism evidence="4 5">
    <name type="scientific">Pyrrhoderma noxium</name>
    <dbReference type="NCBI Taxonomy" id="2282107"/>
    <lineage>
        <taxon>Eukaryota</taxon>
        <taxon>Fungi</taxon>
        <taxon>Dikarya</taxon>
        <taxon>Basidiomycota</taxon>
        <taxon>Agaricomycotina</taxon>
        <taxon>Agaricomycetes</taxon>
        <taxon>Hymenochaetales</taxon>
        <taxon>Hymenochaetaceae</taxon>
        <taxon>Pyrrhoderma</taxon>
    </lineage>
</organism>
<keyword evidence="2" id="KW-0812">Transmembrane</keyword>
<keyword evidence="2" id="KW-0472">Membrane</keyword>
<accession>A0A286UMV8</accession>
<dbReference type="STRING" id="2282107.A0A286UMV8"/>
<keyword evidence="5" id="KW-1185">Reference proteome</keyword>
<feature type="compositionally biased region" description="Polar residues" evidence="1">
    <location>
        <begin position="246"/>
        <end position="269"/>
    </location>
</feature>
<feature type="region of interest" description="Disordered" evidence="1">
    <location>
        <begin position="97"/>
        <end position="119"/>
    </location>
</feature>
<comment type="caution">
    <text evidence="4">The sequence shown here is derived from an EMBL/GenBank/DDBJ whole genome shotgun (WGS) entry which is preliminary data.</text>
</comment>
<dbReference type="GO" id="GO:0016791">
    <property type="term" value="F:phosphatase activity"/>
    <property type="evidence" value="ECO:0007669"/>
    <property type="project" value="InterPro"/>
</dbReference>
<dbReference type="AlphaFoldDB" id="A0A286UMV8"/>
<dbReference type="InterPro" id="IPR050365">
    <property type="entry name" value="TIM50"/>
</dbReference>
<evidence type="ECO:0000256" key="2">
    <source>
        <dbReference type="SAM" id="Phobius"/>
    </source>
</evidence>
<evidence type="ECO:0000256" key="1">
    <source>
        <dbReference type="SAM" id="MobiDB-lite"/>
    </source>
</evidence>
<sequence>MGTYSYRPPHVEVFPSASAPSLSKSKDELPIDGADDLLLHSPPKRVRTWASVRSFFLLRTSPDCTQQLEPDPVIYGQNPQQLQLQLQQQAISLRARKRSSSTSNSIRSPGQVSSHNLVSKKSLRDTISTPATVPAITGEAAMSLGPSPLPPLSTSIPSVSSKSSELSWFRRMFFIRVIFLLLSWLSVFWEGLTRPLRLECDAKGKGIERIGMDTESNGDEKESRIDESRINQEVRHKTKSEKSSRIFPTSRSQRTKPPTPSPLSQSNIISPPIVNLIPPDPLIGDKTNDERQSVVSLNPSLTAAAYASSLSPQASSQRVVQSSIIRPSSPAKITPLHTRKTLVLDLDETLIHSTTRPLFASTGGSGLLGLGNLFGFGSNKKAGHMVEVVMNGRSTLYHVYKRPFVDYFLRKVSTWYTLVIFTASMREYADPVIDWLDAGRGILELRFFREHCTQLPNGTYSKDLTILNEDLARICLIDNSPVSYSINKANGIPIEGWTNDQSDEALLDLLPVLDSLRFTSDVRHVLGLRGF</sequence>
<dbReference type="SMART" id="SM00577">
    <property type="entry name" value="CPDc"/>
    <property type="match status" value="1"/>
</dbReference>
<protein>
    <submittedName>
        <fullName evidence="4">NIF-domain-containing</fullName>
    </submittedName>
</protein>
<dbReference type="CDD" id="cd07521">
    <property type="entry name" value="HAD_FCP1-like"/>
    <property type="match status" value="1"/>
</dbReference>
<evidence type="ECO:0000313" key="5">
    <source>
        <dbReference type="Proteomes" id="UP000217199"/>
    </source>
</evidence>
<dbReference type="FunFam" id="3.40.50.1000:FF:000270">
    <property type="entry name" value="Nuclear envelope-endoplasmic reticulum network protein"/>
    <property type="match status" value="1"/>
</dbReference>
<feature type="compositionally biased region" description="Basic and acidic residues" evidence="1">
    <location>
        <begin position="209"/>
        <end position="244"/>
    </location>
</feature>
<feature type="region of interest" description="Disordered" evidence="1">
    <location>
        <begin position="209"/>
        <end position="270"/>
    </location>
</feature>
<dbReference type="SUPFAM" id="SSF56784">
    <property type="entry name" value="HAD-like"/>
    <property type="match status" value="1"/>
</dbReference>
<dbReference type="EMBL" id="NBII01000003">
    <property type="protein sequence ID" value="PAV20902.1"/>
    <property type="molecule type" value="Genomic_DNA"/>
</dbReference>
<dbReference type="InParanoid" id="A0A286UMV8"/>
<dbReference type="PANTHER" id="PTHR12210">
    <property type="entry name" value="DULLARD PROTEIN PHOSPHATASE"/>
    <property type="match status" value="1"/>
</dbReference>
<dbReference type="Gene3D" id="3.40.50.1000">
    <property type="entry name" value="HAD superfamily/HAD-like"/>
    <property type="match status" value="1"/>
</dbReference>
<dbReference type="InterPro" id="IPR036412">
    <property type="entry name" value="HAD-like_sf"/>
</dbReference>
<feature type="compositionally biased region" description="Polar residues" evidence="1">
    <location>
        <begin position="110"/>
        <end position="119"/>
    </location>
</feature>
<proteinExistence type="predicted"/>